<reference evidence="2 3" key="1">
    <citation type="submission" date="2019-02" db="EMBL/GenBank/DDBJ databases">
        <title>Kribbella capetownensis sp. nov. and Kribbella speibonae sp. nov., isolated from soil.</title>
        <authorList>
            <person name="Curtis S.M."/>
            <person name="Norton I."/>
            <person name="Everest G.J."/>
            <person name="Meyers P.R."/>
        </authorList>
    </citation>
    <scope>NUCLEOTIDE SEQUENCE [LARGE SCALE GENOMIC DNA]</scope>
    <source>
        <strain evidence="2 3">YM55</strain>
    </source>
</reference>
<accession>A0A4R0IF41</accession>
<protein>
    <submittedName>
        <fullName evidence="2">Uncharacterized protein</fullName>
    </submittedName>
</protein>
<dbReference type="RefSeq" id="WP_131499344.1">
    <property type="nucleotide sequence ID" value="NZ_SJKC01000006.1"/>
</dbReference>
<organism evidence="2 3">
    <name type="scientific">Kribbella speibonae</name>
    <dbReference type="NCBI Taxonomy" id="1572660"/>
    <lineage>
        <taxon>Bacteria</taxon>
        <taxon>Bacillati</taxon>
        <taxon>Actinomycetota</taxon>
        <taxon>Actinomycetes</taxon>
        <taxon>Propionibacteriales</taxon>
        <taxon>Kribbellaceae</taxon>
        <taxon>Kribbella</taxon>
    </lineage>
</organism>
<dbReference type="AlphaFoldDB" id="A0A4R0IF41"/>
<name>A0A4R0IF41_9ACTN</name>
<feature type="compositionally biased region" description="Pro residues" evidence="1">
    <location>
        <begin position="67"/>
        <end position="95"/>
    </location>
</feature>
<evidence type="ECO:0000313" key="3">
    <source>
        <dbReference type="Proteomes" id="UP000294225"/>
    </source>
</evidence>
<dbReference type="SUPFAM" id="SSF69304">
    <property type="entry name" value="Tricorn protease N-terminal domain"/>
    <property type="match status" value="1"/>
</dbReference>
<gene>
    <name evidence="2" type="ORF">E0H92_35720</name>
</gene>
<feature type="region of interest" description="Disordered" evidence="1">
    <location>
        <begin position="34"/>
        <end position="101"/>
    </location>
</feature>
<sequence length="409" mass="41774">MTTPPARQGIGRLIVVVAVTAVAAVAAGGAVAARQVPQAESPTHAAPLGGTPSPTLSATPHATSSPTPTPTPVKTTPKPPPPTAPKPTTAPPSTPQQPSGPIALEAAKLPQGQDPQVTYRFWHTVRGAGKQLTVPGSESLGDIARLGQGVLATTTGGELTELNSAGAVVRRVPHVTTLAGRPDGSAVAYAVTAPVESGEYGATLYSDTGDSERSVKLPDVLSIQILTYAKGTVYYRATAKGSERSGKLYTWTPGATAPVLVKTVPGEALAVSGDGRLAASLPANNNGDGCSTVVEVATGKKRFQTCDYRISGFTPDGAVALGVPAYGDSYCSNIVTALDARTGKVLRQWSGCFYRVAAEDDRNVLMVAVVSGGGQAPSTKSTIVRCSLDNATCERATEITSAKDVAFTS</sequence>
<evidence type="ECO:0000313" key="2">
    <source>
        <dbReference type="EMBL" id="TCC31871.1"/>
    </source>
</evidence>
<comment type="caution">
    <text evidence="2">The sequence shown here is derived from an EMBL/GenBank/DDBJ whole genome shotgun (WGS) entry which is preliminary data.</text>
</comment>
<feature type="compositionally biased region" description="Low complexity" evidence="1">
    <location>
        <begin position="51"/>
        <end position="66"/>
    </location>
</feature>
<dbReference type="Proteomes" id="UP000294225">
    <property type="component" value="Unassembled WGS sequence"/>
</dbReference>
<evidence type="ECO:0000256" key="1">
    <source>
        <dbReference type="SAM" id="MobiDB-lite"/>
    </source>
</evidence>
<proteinExistence type="predicted"/>
<dbReference type="EMBL" id="SJKC01000006">
    <property type="protein sequence ID" value="TCC31871.1"/>
    <property type="molecule type" value="Genomic_DNA"/>
</dbReference>